<accession>A0A1V6QMY0</accession>
<dbReference type="AlphaFoldDB" id="A0A1V6QMY0"/>
<dbReference type="EMBL" id="MDYN01000001">
    <property type="protein sequence ID" value="OQD90573.1"/>
    <property type="molecule type" value="Genomic_DNA"/>
</dbReference>
<name>A0A1V6QMY0_9EURO</name>
<organism evidence="1 2">
    <name type="scientific">Penicillium antarcticum</name>
    <dbReference type="NCBI Taxonomy" id="416450"/>
    <lineage>
        <taxon>Eukaryota</taxon>
        <taxon>Fungi</taxon>
        <taxon>Dikarya</taxon>
        <taxon>Ascomycota</taxon>
        <taxon>Pezizomycotina</taxon>
        <taxon>Eurotiomycetes</taxon>
        <taxon>Eurotiomycetidae</taxon>
        <taxon>Eurotiales</taxon>
        <taxon>Aspergillaceae</taxon>
        <taxon>Penicillium</taxon>
    </lineage>
</organism>
<keyword evidence="2" id="KW-1185">Reference proteome</keyword>
<sequence>MYKVLFGVGQYLYETNEARDSFQMSHHPALASVSSTIFELVPKTNG</sequence>
<reference evidence="2" key="1">
    <citation type="journal article" date="2017" name="Nat. Microbiol.">
        <title>Global analysis of biosynthetic gene clusters reveals vast potential of secondary metabolite production in Penicillium species.</title>
        <authorList>
            <person name="Nielsen J.C."/>
            <person name="Grijseels S."/>
            <person name="Prigent S."/>
            <person name="Ji B."/>
            <person name="Dainat J."/>
            <person name="Nielsen K.F."/>
            <person name="Frisvad J.C."/>
            <person name="Workman M."/>
            <person name="Nielsen J."/>
        </authorList>
    </citation>
    <scope>NUCLEOTIDE SEQUENCE [LARGE SCALE GENOMIC DNA]</scope>
    <source>
        <strain evidence="2">IBT 31811</strain>
    </source>
</reference>
<proteinExistence type="predicted"/>
<protein>
    <submittedName>
        <fullName evidence="1">Uncharacterized protein</fullName>
    </submittedName>
</protein>
<gene>
    <name evidence="1" type="ORF">PENANT_c001G06044</name>
</gene>
<evidence type="ECO:0000313" key="2">
    <source>
        <dbReference type="Proteomes" id="UP000191672"/>
    </source>
</evidence>
<evidence type="ECO:0000313" key="1">
    <source>
        <dbReference type="EMBL" id="OQD90573.1"/>
    </source>
</evidence>
<comment type="caution">
    <text evidence="1">The sequence shown here is derived from an EMBL/GenBank/DDBJ whole genome shotgun (WGS) entry which is preliminary data.</text>
</comment>
<dbReference type="Proteomes" id="UP000191672">
    <property type="component" value="Unassembled WGS sequence"/>
</dbReference>